<organism evidence="2 3">
    <name type="scientific">Xylophilus ampelinus</name>
    <dbReference type="NCBI Taxonomy" id="54067"/>
    <lineage>
        <taxon>Bacteria</taxon>
        <taxon>Pseudomonadati</taxon>
        <taxon>Pseudomonadota</taxon>
        <taxon>Betaproteobacteria</taxon>
        <taxon>Burkholderiales</taxon>
        <taxon>Xylophilus</taxon>
    </lineage>
</organism>
<comment type="caution">
    <text evidence="2">The sequence shown here is derived from an EMBL/GenBank/DDBJ whole genome shotgun (WGS) entry which is preliminary data.</text>
</comment>
<dbReference type="EMBL" id="QJTC01000003">
    <property type="protein sequence ID" value="PYE79201.1"/>
    <property type="molecule type" value="Genomic_DNA"/>
</dbReference>
<gene>
    <name evidence="2" type="ORF">DFQ15_103189</name>
</gene>
<evidence type="ECO:0000256" key="1">
    <source>
        <dbReference type="SAM" id="Phobius"/>
    </source>
</evidence>
<evidence type="ECO:0000313" key="2">
    <source>
        <dbReference type="EMBL" id="PYE79201.1"/>
    </source>
</evidence>
<reference evidence="2 3" key="1">
    <citation type="submission" date="2018-06" db="EMBL/GenBank/DDBJ databases">
        <title>Genomic Encyclopedia of Type Strains, Phase III (KMG-III): the genomes of soil and plant-associated and newly described type strains.</title>
        <authorList>
            <person name="Whitman W."/>
        </authorList>
    </citation>
    <scope>NUCLEOTIDE SEQUENCE [LARGE SCALE GENOMIC DNA]</scope>
    <source>
        <strain evidence="2 3">CECT 7646</strain>
    </source>
</reference>
<evidence type="ECO:0000313" key="3">
    <source>
        <dbReference type="Proteomes" id="UP000247540"/>
    </source>
</evidence>
<feature type="transmembrane region" description="Helical" evidence="1">
    <location>
        <begin position="17"/>
        <end position="38"/>
    </location>
</feature>
<keyword evidence="1" id="KW-0472">Membrane</keyword>
<feature type="transmembrane region" description="Helical" evidence="1">
    <location>
        <begin position="44"/>
        <end position="64"/>
    </location>
</feature>
<accession>A0A318SPL8</accession>
<protein>
    <recommendedName>
        <fullName evidence="4">Toxin CptA</fullName>
    </recommendedName>
</protein>
<evidence type="ECO:0008006" key="4">
    <source>
        <dbReference type="Google" id="ProtNLM"/>
    </source>
</evidence>
<dbReference type="Proteomes" id="UP000247540">
    <property type="component" value="Unassembled WGS sequence"/>
</dbReference>
<keyword evidence="3" id="KW-1185">Reference proteome</keyword>
<dbReference type="AlphaFoldDB" id="A0A318SPL8"/>
<keyword evidence="1" id="KW-1133">Transmembrane helix</keyword>
<sequence>MHAAPAVRYPVTRSYPVAVWLAGLCALELALLLAWRAASPQPAPLHAVAFGCWGLATAWVFLAWRGAAVGELGWDGQHWRWEPVRTTAHAPEGVARLHLDLQAHVLVRFVPAQGRAVWLWLERRSGRLPQWHLLRCALHAADGSAGDLVDGQAVVR</sequence>
<proteinExistence type="predicted"/>
<keyword evidence="1" id="KW-0812">Transmembrane</keyword>
<name>A0A318SPL8_9BURK</name>